<dbReference type="InterPro" id="IPR029044">
    <property type="entry name" value="Nucleotide-diphossugar_trans"/>
</dbReference>
<dbReference type="AlphaFoldDB" id="A0A285SUZ1"/>
<protein>
    <submittedName>
        <fullName evidence="10">Glycosyltransferase, catalytic subunit of cellulose synthase and poly-beta-1,6-N-acetylglucosamine synthase</fullName>
    </submittedName>
</protein>
<dbReference type="Pfam" id="PF13632">
    <property type="entry name" value="Glyco_trans_2_3"/>
    <property type="match status" value="1"/>
</dbReference>
<sequence length="626" mass="68204">MATPAPSLRPRPLEARRLPPLPPELALLRGRGLADAHLTTLARRAGPREGALARLLMEEGLVSAEAYYAALAQSLGLPFLPQGSFRADAQLELLPPRGFAGPLFCGRTPTGERLAVFAPVPESAPAIRALLARAPSLRDRLAIATPVALELADRAGAPGLRLASERPDVSARVVLTRGQIAVLGLAVAAFCLGRLLTVEALVIFASVLVTLLGMLLGALRLLAGLSHTPSPSPAHLLPDHLLPRYSVLVPLYREARVAESLARHLDALDYPRDRLEILFLLEEDDKETRAALEPHLATGMRILSVTGPGPRTKPRALVHGLDNACGELIAVYDGEDRPEPDQLLLAASRFAELPPSVAVLQGHLAIDHRSHRFFPRQFLLEYAGLFDCQLPWFSARGLPFPLGGTSNHFRRTALDAAGSWDPCNVTEDADLALRLVRGGWSMQMLASTTFEEAPLSWRAWHAQRSRWLKGWLQTLLVTLRDPFRLAAELRRTRLAVLLVYLLAMVVTLAAHPFFVGILLLYGSGVAGLLPRFDVLGGVVLTLAGVSVILCYASMTLLAIAGAAARSRLPSLLDLALIPAYWLAQSLAFYAAVVDLVRRPHRWQKTEHGLARRPSRMPGVQRRRKTH</sequence>
<feature type="transmembrane region" description="Helical" evidence="8">
    <location>
        <begin position="174"/>
        <end position="195"/>
    </location>
</feature>
<evidence type="ECO:0000259" key="9">
    <source>
        <dbReference type="Pfam" id="PF13632"/>
    </source>
</evidence>
<evidence type="ECO:0000256" key="4">
    <source>
        <dbReference type="ARBA" id="ARBA00022692"/>
    </source>
</evidence>
<dbReference type="GO" id="GO:0016757">
    <property type="term" value="F:glycosyltransferase activity"/>
    <property type="evidence" value="ECO:0007669"/>
    <property type="project" value="UniProtKB-KW"/>
</dbReference>
<dbReference type="EMBL" id="OBML01000006">
    <property type="protein sequence ID" value="SOC10196.1"/>
    <property type="molecule type" value="Genomic_DNA"/>
</dbReference>
<dbReference type="Gene3D" id="3.90.550.10">
    <property type="entry name" value="Spore Coat Polysaccharide Biosynthesis Protein SpsA, Chain A"/>
    <property type="match status" value="1"/>
</dbReference>
<dbReference type="STRING" id="538381.GCA_001696535_02729"/>
<evidence type="ECO:0000256" key="6">
    <source>
        <dbReference type="ARBA" id="ARBA00023136"/>
    </source>
</evidence>
<keyword evidence="4 8" id="KW-0812">Transmembrane</keyword>
<comment type="subcellular location">
    <subcellularLocation>
        <location evidence="1">Membrane</location>
        <topology evidence="1">Multi-pass membrane protein</topology>
    </subcellularLocation>
</comment>
<feature type="transmembrane region" description="Helical" evidence="8">
    <location>
        <begin position="201"/>
        <end position="223"/>
    </location>
</feature>
<organism evidence="10 11">
    <name type="scientific">Stappia indica</name>
    <dbReference type="NCBI Taxonomy" id="538381"/>
    <lineage>
        <taxon>Bacteria</taxon>
        <taxon>Pseudomonadati</taxon>
        <taxon>Pseudomonadota</taxon>
        <taxon>Alphaproteobacteria</taxon>
        <taxon>Hyphomicrobiales</taxon>
        <taxon>Stappiaceae</taxon>
        <taxon>Stappia</taxon>
    </lineage>
</organism>
<dbReference type="InterPro" id="IPR050321">
    <property type="entry name" value="Glycosyltr_2/OpgH_subfam"/>
</dbReference>
<evidence type="ECO:0000256" key="2">
    <source>
        <dbReference type="ARBA" id="ARBA00022676"/>
    </source>
</evidence>
<evidence type="ECO:0000256" key="5">
    <source>
        <dbReference type="ARBA" id="ARBA00022989"/>
    </source>
</evidence>
<accession>A0A285SUZ1</accession>
<evidence type="ECO:0000313" key="10">
    <source>
        <dbReference type="EMBL" id="SOC10196.1"/>
    </source>
</evidence>
<keyword evidence="11" id="KW-1185">Reference proteome</keyword>
<feature type="transmembrane region" description="Helical" evidence="8">
    <location>
        <begin position="494"/>
        <end position="522"/>
    </location>
</feature>
<dbReference type="RefSeq" id="WP_176522087.1">
    <property type="nucleotide sequence ID" value="NZ_OBML01000006.1"/>
</dbReference>
<evidence type="ECO:0000256" key="3">
    <source>
        <dbReference type="ARBA" id="ARBA00022679"/>
    </source>
</evidence>
<proteinExistence type="predicted"/>
<dbReference type="SUPFAM" id="SSF53448">
    <property type="entry name" value="Nucleotide-diphospho-sugar transferases"/>
    <property type="match status" value="1"/>
</dbReference>
<keyword evidence="3 10" id="KW-0808">Transferase</keyword>
<feature type="transmembrane region" description="Helical" evidence="8">
    <location>
        <begin position="571"/>
        <end position="592"/>
    </location>
</feature>
<feature type="domain" description="Glycosyltransferase 2-like" evidence="9">
    <location>
        <begin position="329"/>
        <end position="525"/>
    </location>
</feature>
<evidence type="ECO:0000256" key="1">
    <source>
        <dbReference type="ARBA" id="ARBA00004141"/>
    </source>
</evidence>
<evidence type="ECO:0000256" key="8">
    <source>
        <dbReference type="SAM" id="Phobius"/>
    </source>
</evidence>
<dbReference type="PANTHER" id="PTHR43867:SF2">
    <property type="entry name" value="CELLULOSE SYNTHASE CATALYTIC SUBUNIT A [UDP-FORMING]"/>
    <property type="match status" value="1"/>
</dbReference>
<evidence type="ECO:0000313" key="11">
    <source>
        <dbReference type="Proteomes" id="UP000219331"/>
    </source>
</evidence>
<feature type="region of interest" description="Disordered" evidence="7">
    <location>
        <begin position="606"/>
        <end position="626"/>
    </location>
</feature>
<dbReference type="GO" id="GO:0016020">
    <property type="term" value="C:membrane"/>
    <property type="evidence" value="ECO:0007669"/>
    <property type="project" value="UniProtKB-SubCell"/>
</dbReference>
<gene>
    <name evidence="10" type="ORF">SAMN05421512_106201</name>
</gene>
<feature type="transmembrane region" description="Helical" evidence="8">
    <location>
        <begin position="534"/>
        <end position="559"/>
    </location>
</feature>
<dbReference type="PANTHER" id="PTHR43867">
    <property type="entry name" value="CELLULOSE SYNTHASE CATALYTIC SUBUNIT A [UDP-FORMING]"/>
    <property type="match status" value="1"/>
</dbReference>
<keyword evidence="6 8" id="KW-0472">Membrane</keyword>
<dbReference type="InterPro" id="IPR001173">
    <property type="entry name" value="Glyco_trans_2-like"/>
</dbReference>
<reference evidence="10 11" key="1">
    <citation type="submission" date="2017-08" db="EMBL/GenBank/DDBJ databases">
        <authorList>
            <person name="de Groot N.N."/>
        </authorList>
    </citation>
    <scope>NUCLEOTIDE SEQUENCE [LARGE SCALE GENOMIC DNA]</scope>
    <source>
        <strain evidence="10 11">USBA 352</strain>
    </source>
</reference>
<dbReference type="Proteomes" id="UP000219331">
    <property type="component" value="Unassembled WGS sequence"/>
</dbReference>
<keyword evidence="2" id="KW-0328">Glycosyltransferase</keyword>
<feature type="compositionally biased region" description="Basic residues" evidence="7">
    <location>
        <begin position="610"/>
        <end position="626"/>
    </location>
</feature>
<keyword evidence="5 8" id="KW-1133">Transmembrane helix</keyword>
<name>A0A285SUZ1_9HYPH</name>
<evidence type="ECO:0000256" key="7">
    <source>
        <dbReference type="SAM" id="MobiDB-lite"/>
    </source>
</evidence>